<comment type="caution">
    <text evidence="3">The sequence shown here is derived from an EMBL/GenBank/DDBJ whole genome shotgun (WGS) entry which is preliminary data.</text>
</comment>
<keyword evidence="2" id="KW-0472">Membrane</keyword>
<evidence type="ECO:0000313" key="3">
    <source>
        <dbReference type="EMBL" id="MDF0599214.1"/>
    </source>
</evidence>
<dbReference type="AlphaFoldDB" id="A0AAE3T7N8"/>
<dbReference type="Proteomes" id="UP001220964">
    <property type="component" value="Unassembled WGS sequence"/>
</dbReference>
<evidence type="ECO:0000313" key="4">
    <source>
        <dbReference type="Proteomes" id="UP001220964"/>
    </source>
</evidence>
<feature type="transmembrane region" description="Helical" evidence="2">
    <location>
        <begin position="47"/>
        <end position="66"/>
    </location>
</feature>
<keyword evidence="2" id="KW-0812">Transmembrane</keyword>
<feature type="region of interest" description="Disordered" evidence="1">
    <location>
        <begin position="1"/>
        <end position="43"/>
    </location>
</feature>
<name>A0AAE3T7N8_9RHOB</name>
<keyword evidence="2" id="KW-1133">Transmembrane helix</keyword>
<reference evidence="3" key="1">
    <citation type="submission" date="2023-03" db="EMBL/GenBank/DDBJ databases">
        <title>Multiphase analysis and comparison of six strains from genera Psychromarinibacter, Lutimaribacter, and Maritimibacter, including a novel species: Psychromarinibacter sediminicola sp. nov.</title>
        <authorList>
            <person name="Wang Y.-H."/>
            <person name="Ye M.-Q."/>
            <person name="Du Z.-J."/>
        </authorList>
    </citation>
    <scope>NUCLEOTIDE SEQUENCE</scope>
    <source>
        <strain evidence="3">C21-152</strain>
    </source>
</reference>
<protein>
    <recommendedName>
        <fullName evidence="5">Nuclease homologue</fullName>
    </recommendedName>
</protein>
<proteinExistence type="predicted"/>
<evidence type="ECO:0008006" key="5">
    <source>
        <dbReference type="Google" id="ProtNLM"/>
    </source>
</evidence>
<gene>
    <name evidence="3" type="ORF">P1J78_00585</name>
</gene>
<organism evidence="3 4">
    <name type="scientific">Psychromarinibacter sediminicola</name>
    <dbReference type="NCBI Taxonomy" id="3033385"/>
    <lineage>
        <taxon>Bacteria</taxon>
        <taxon>Pseudomonadati</taxon>
        <taxon>Pseudomonadota</taxon>
        <taxon>Alphaproteobacteria</taxon>
        <taxon>Rhodobacterales</taxon>
        <taxon>Paracoccaceae</taxon>
        <taxon>Psychromarinibacter</taxon>
    </lineage>
</organism>
<evidence type="ECO:0000256" key="2">
    <source>
        <dbReference type="SAM" id="Phobius"/>
    </source>
</evidence>
<dbReference type="EMBL" id="JARGYC010000001">
    <property type="protein sequence ID" value="MDF0599214.1"/>
    <property type="molecule type" value="Genomic_DNA"/>
</dbReference>
<accession>A0AAE3T7N8</accession>
<feature type="region of interest" description="Disordered" evidence="1">
    <location>
        <begin position="151"/>
        <end position="194"/>
    </location>
</feature>
<keyword evidence="4" id="KW-1185">Reference proteome</keyword>
<feature type="compositionally biased region" description="Acidic residues" evidence="1">
    <location>
        <begin position="160"/>
        <end position="194"/>
    </location>
</feature>
<dbReference type="RefSeq" id="WP_275565359.1">
    <property type="nucleotide sequence ID" value="NZ_JARGYC010000001.1"/>
</dbReference>
<sequence>MAKPTQGQDKKTWEHSRYKDWRPAYRETSGKSGGGGRRERRARRPSLTGRLVRFVVAVALLLALVGPGGDYVNGMAKAPGGACAVRVVVDGDTVRTGCPDGTDLPRQVAGYEAPALLSLGCGAETVAGLMAALDLRKALYSADVIEVQGPGAAPVPVPEPEPETDEAVGDPAAETEGEAPAGEADEAAEAEAPAEDVVELVAETPPGVGADEIRILVDGVDVAEVMLAAGHVRAPGDPGWCEEEAAE</sequence>
<evidence type="ECO:0000256" key="1">
    <source>
        <dbReference type="SAM" id="MobiDB-lite"/>
    </source>
</evidence>
<feature type="compositionally biased region" description="Basic and acidic residues" evidence="1">
    <location>
        <begin position="8"/>
        <end position="29"/>
    </location>
</feature>